<gene>
    <name evidence="2" type="ORF">EKO04_000878</name>
</gene>
<dbReference type="AlphaFoldDB" id="A0A8H7JDY5"/>
<dbReference type="Pfam" id="PF23549">
    <property type="entry name" value="Zn_ribbon_GRF_2"/>
    <property type="match status" value="1"/>
</dbReference>
<organism evidence="2 3">
    <name type="scientific">Ascochyta lentis</name>
    <dbReference type="NCBI Taxonomy" id="205686"/>
    <lineage>
        <taxon>Eukaryota</taxon>
        <taxon>Fungi</taxon>
        <taxon>Dikarya</taxon>
        <taxon>Ascomycota</taxon>
        <taxon>Pezizomycotina</taxon>
        <taxon>Dothideomycetes</taxon>
        <taxon>Pleosporomycetidae</taxon>
        <taxon>Pleosporales</taxon>
        <taxon>Pleosporineae</taxon>
        <taxon>Didymellaceae</taxon>
        <taxon>Ascochyta</taxon>
    </lineage>
</organism>
<dbReference type="Proteomes" id="UP000651452">
    <property type="component" value="Unassembled WGS sequence"/>
</dbReference>
<comment type="caution">
    <text evidence="2">The sequence shown here is derived from an EMBL/GenBank/DDBJ whole genome shotgun (WGS) entry which is preliminary data.</text>
</comment>
<dbReference type="EMBL" id="RZGK01000002">
    <property type="protein sequence ID" value="KAF9701435.1"/>
    <property type="molecule type" value="Genomic_DNA"/>
</dbReference>
<evidence type="ECO:0000259" key="1">
    <source>
        <dbReference type="Pfam" id="PF23549"/>
    </source>
</evidence>
<sequence>MGLFSRKKPPAIINNYHNTYQQTTATAVVAAPIPAARPRLAACRNCYSAQRTQLLVTKWGANAGREYYICIGCPAEGSGGKSWIVWADQLVS</sequence>
<reference evidence="2" key="2">
    <citation type="submission" date="2020-09" db="EMBL/GenBank/DDBJ databases">
        <title>Reference genome assembly for Australian Ascochyta lentis isolate Al4.</title>
        <authorList>
            <person name="Lee R.C."/>
            <person name="Farfan-Caceres L.M."/>
            <person name="Debler J.W."/>
            <person name="Williams A.H."/>
            <person name="Henares B.M."/>
        </authorList>
    </citation>
    <scope>NUCLEOTIDE SEQUENCE</scope>
    <source>
        <strain evidence="2">Al4</strain>
    </source>
</reference>
<evidence type="ECO:0000313" key="3">
    <source>
        <dbReference type="Proteomes" id="UP000651452"/>
    </source>
</evidence>
<dbReference type="InterPro" id="IPR056444">
    <property type="entry name" value="Zn_ribbon_GRF_2"/>
</dbReference>
<accession>A0A8H7JDY5</accession>
<proteinExistence type="predicted"/>
<keyword evidence="3" id="KW-1185">Reference proteome</keyword>
<name>A0A8H7JDY5_9PLEO</name>
<protein>
    <recommendedName>
        <fullName evidence="1">GRF-like zinc ribbon domain-containing protein</fullName>
    </recommendedName>
</protein>
<evidence type="ECO:0000313" key="2">
    <source>
        <dbReference type="EMBL" id="KAF9701435.1"/>
    </source>
</evidence>
<reference evidence="2" key="1">
    <citation type="submission" date="2018-12" db="EMBL/GenBank/DDBJ databases">
        <authorList>
            <person name="Syme R.A."/>
            <person name="Farfan-Caceres L."/>
            <person name="Lichtenzveig J."/>
        </authorList>
    </citation>
    <scope>NUCLEOTIDE SEQUENCE</scope>
    <source>
        <strain evidence="2">Al4</strain>
    </source>
</reference>
<dbReference type="OrthoDB" id="5367179at2759"/>
<feature type="domain" description="GRF-like zinc ribbon" evidence="1">
    <location>
        <begin position="42"/>
        <end position="89"/>
    </location>
</feature>